<keyword evidence="3" id="KW-1185">Reference proteome</keyword>
<proteinExistence type="predicted"/>
<dbReference type="EMBL" id="ML145206">
    <property type="protein sequence ID" value="TBU53728.1"/>
    <property type="molecule type" value="Genomic_DNA"/>
</dbReference>
<dbReference type="EMBL" id="ML143422">
    <property type="protein sequence ID" value="TBU28354.1"/>
    <property type="molecule type" value="Genomic_DNA"/>
</dbReference>
<accession>A0A4Q9ML64</accession>
<sequence>MYRRDLGLISPRERRSRLKVCTRAVVGLVNLEPYGEGVGTAGAFFHSIRKVEFTIPISDSLHYLLSNPLHANLEFLKYLSTCVETLSDALHHDSTFLHTHLLRDDLKVDLDGLRNIDTFVRINRPYIEYMYIHTNCVSIKVPRKCASALLMTLEHPSSDVGLEYLAILDYCAPLCASVLLALRVSEGRPELSIWEEIS</sequence>
<evidence type="ECO:0000313" key="3">
    <source>
        <dbReference type="Proteomes" id="UP000292082"/>
    </source>
</evidence>
<dbReference type="AlphaFoldDB" id="A0A4Q9ML64"/>
<reference evidence="1 3" key="1">
    <citation type="submission" date="2019-01" db="EMBL/GenBank/DDBJ databases">
        <title>Draft genome sequences of three monokaryotic isolates of the white-rot basidiomycete fungus Dichomitus squalens.</title>
        <authorList>
            <consortium name="DOE Joint Genome Institute"/>
            <person name="Lopez S.C."/>
            <person name="Andreopoulos B."/>
            <person name="Pangilinan J."/>
            <person name="Lipzen A."/>
            <person name="Riley R."/>
            <person name="Ahrendt S."/>
            <person name="Ng V."/>
            <person name="Barry K."/>
            <person name="Daum C."/>
            <person name="Grigoriev I.V."/>
            <person name="Hilden K.S."/>
            <person name="Makela M.R."/>
            <person name="de Vries R.P."/>
        </authorList>
    </citation>
    <scope>NUCLEOTIDE SEQUENCE [LARGE SCALE GENOMIC DNA]</scope>
    <source>
        <strain evidence="2 3">CBS 464.89</strain>
        <strain evidence="1">OM18370.1</strain>
    </source>
</reference>
<dbReference type="Proteomes" id="UP000292957">
    <property type="component" value="Unassembled WGS sequence"/>
</dbReference>
<organism evidence="1">
    <name type="scientific">Dichomitus squalens</name>
    <dbReference type="NCBI Taxonomy" id="114155"/>
    <lineage>
        <taxon>Eukaryota</taxon>
        <taxon>Fungi</taxon>
        <taxon>Dikarya</taxon>
        <taxon>Basidiomycota</taxon>
        <taxon>Agaricomycotina</taxon>
        <taxon>Agaricomycetes</taxon>
        <taxon>Polyporales</taxon>
        <taxon>Polyporaceae</taxon>
        <taxon>Dichomitus</taxon>
    </lineage>
</organism>
<evidence type="ECO:0000313" key="2">
    <source>
        <dbReference type="EMBL" id="TBU53728.1"/>
    </source>
</evidence>
<evidence type="ECO:0000313" key="1">
    <source>
        <dbReference type="EMBL" id="TBU28354.1"/>
    </source>
</evidence>
<name>A0A4Q9ML64_9APHY</name>
<protein>
    <submittedName>
        <fullName evidence="1">Uncharacterized protein</fullName>
    </submittedName>
</protein>
<gene>
    <name evidence="2" type="ORF">BD310DRAFT_1042230</name>
    <name evidence="1" type="ORF">BD311DRAFT_806998</name>
</gene>
<dbReference type="Proteomes" id="UP000292082">
    <property type="component" value="Unassembled WGS sequence"/>
</dbReference>